<keyword evidence="3 4" id="KW-0862">Zinc</keyword>
<dbReference type="EC" id="3.5.1.103" evidence="4"/>
<dbReference type="SUPFAM" id="SSF102588">
    <property type="entry name" value="LmbE-like"/>
    <property type="match status" value="1"/>
</dbReference>
<name>A0ABR6BSS5_9PSEU</name>
<dbReference type="PANTHER" id="PTHR12993">
    <property type="entry name" value="N-ACETYLGLUCOSAMINYL-PHOSPHATIDYLINOSITOL DE-N-ACETYLASE-RELATED"/>
    <property type="match status" value="1"/>
</dbReference>
<dbReference type="Proteomes" id="UP000517916">
    <property type="component" value="Unassembled WGS sequence"/>
</dbReference>
<dbReference type="EMBL" id="JACJID010000006">
    <property type="protein sequence ID" value="MBA8929966.1"/>
    <property type="molecule type" value="Genomic_DNA"/>
</dbReference>
<evidence type="ECO:0000256" key="4">
    <source>
        <dbReference type="HAMAP-Rule" id="MF_01696"/>
    </source>
</evidence>
<reference evidence="5 6" key="1">
    <citation type="submission" date="2020-08" db="EMBL/GenBank/DDBJ databases">
        <title>Genomic Encyclopedia of Archaeal and Bacterial Type Strains, Phase II (KMG-II): from individual species to whole genera.</title>
        <authorList>
            <person name="Goeker M."/>
        </authorList>
    </citation>
    <scope>NUCLEOTIDE SEQUENCE [LARGE SCALE GENOMIC DNA]</scope>
    <source>
        <strain evidence="5 6">DSM 43850</strain>
    </source>
</reference>
<comment type="function">
    <text evidence="4">Catalyzes the deacetylation of 1D-myo-inositol 2-acetamido-2-deoxy-alpha-D-glucopyranoside (GlcNAc-Ins) in the mycothiol biosynthesis pathway.</text>
</comment>
<dbReference type="PANTHER" id="PTHR12993:SF26">
    <property type="entry name" value="1D-MYO-INOSITOL 2-ACETAMIDO-2-DEOXY-ALPHA-D-GLUCOPYRANOSIDE DEACETYLASE"/>
    <property type="match status" value="1"/>
</dbReference>
<evidence type="ECO:0000256" key="3">
    <source>
        <dbReference type="ARBA" id="ARBA00022833"/>
    </source>
</evidence>
<sequence length="288" mass="30490">MTLTAPPRLLLVHAHPDDESLWTGGTIARYASQGVHVTVVTCTLGEEGEIIPNSLAELRAEAADQLGGYRVGELRSACAALGVNDHRFLGGIGRWRDSGMVGTAANNHPRSFVSGDLAEQTEQLVQVLREVRPQVVVSYDPNGGYGHPDHIRAHEITMAATAQVSEVARVFYAVTSRDATEAGSEKLASVPGVPFRLPEPGELPVTDDAEITTVVEVRDHNPAKLSALRAHATQVSVWQNGEGADSYALSNGIAQPVVGSEYYVLAKGPGEGADTDLFGGLADLGPIR</sequence>
<proteinExistence type="inferred from homology"/>
<feature type="binding site" evidence="4">
    <location>
        <position position="150"/>
    </location>
    <ligand>
        <name>Zn(2+)</name>
        <dbReference type="ChEBI" id="CHEBI:29105"/>
    </ligand>
</feature>
<dbReference type="Pfam" id="PF02585">
    <property type="entry name" value="PIG-L"/>
    <property type="match status" value="1"/>
</dbReference>
<dbReference type="HAMAP" id="MF_01696">
    <property type="entry name" value="MshB"/>
    <property type="match status" value="1"/>
</dbReference>
<accession>A0ABR6BSS5</accession>
<evidence type="ECO:0000313" key="6">
    <source>
        <dbReference type="Proteomes" id="UP000517916"/>
    </source>
</evidence>
<comment type="catalytic activity">
    <reaction evidence="4">
        <text>1D-myo-inositol 2-acetamido-2-deoxy-alpha-D-glucopyranoside + H2O = 1D-myo-inositol 2-amino-2-deoxy-alpha-D-glucopyranoside + acetate</text>
        <dbReference type="Rhea" id="RHEA:26180"/>
        <dbReference type="ChEBI" id="CHEBI:15377"/>
        <dbReference type="ChEBI" id="CHEBI:30089"/>
        <dbReference type="ChEBI" id="CHEBI:52442"/>
        <dbReference type="ChEBI" id="CHEBI:58886"/>
        <dbReference type="EC" id="3.5.1.103"/>
    </reaction>
</comment>
<evidence type="ECO:0000256" key="1">
    <source>
        <dbReference type="ARBA" id="ARBA00022723"/>
    </source>
</evidence>
<organism evidence="5 6">
    <name type="scientific">Kutzneria viridogrisea</name>
    <dbReference type="NCBI Taxonomy" id="47990"/>
    <lineage>
        <taxon>Bacteria</taxon>
        <taxon>Bacillati</taxon>
        <taxon>Actinomycetota</taxon>
        <taxon>Actinomycetes</taxon>
        <taxon>Pseudonocardiales</taxon>
        <taxon>Pseudonocardiaceae</taxon>
        <taxon>Kutzneria</taxon>
    </lineage>
</organism>
<comment type="caution">
    <text evidence="5">The sequence shown here is derived from an EMBL/GenBank/DDBJ whole genome shotgun (WGS) entry which is preliminary data.</text>
</comment>
<gene>
    <name evidence="4" type="primary">mshB</name>
    <name evidence="5" type="ORF">BC739_007199</name>
</gene>
<comment type="cofactor">
    <cofactor evidence="4">
        <name>Zn(2+)</name>
        <dbReference type="ChEBI" id="CHEBI:29105"/>
    </cofactor>
    <text evidence="4">Binds 1 zinc ion per subunit.</text>
</comment>
<evidence type="ECO:0000313" key="5">
    <source>
        <dbReference type="EMBL" id="MBA8929966.1"/>
    </source>
</evidence>
<protein>
    <recommendedName>
        <fullName evidence="4">1D-myo-inositol 2-acetamido-2-deoxy-alpha-D-glucopyranoside deacetylase</fullName>
        <shortName evidence="4">GlcNAc-Ins deacetylase</shortName>
        <ecNumber evidence="4">3.5.1.103</ecNumber>
    </recommendedName>
    <alternativeName>
        <fullName evidence="4">N-acetyl-1-D-myo-inositol-2-amino-2-deoxy-alpha-D-glucopyranoside deacetylase</fullName>
    </alternativeName>
</protein>
<feature type="binding site" evidence="4">
    <location>
        <position position="15"/>
    </location>
    <ligand>
        <name>Zn(2+)</name>
        <dbReference type="ChEBI" id="CHEBI:29105"/>
    </ligand>
</feature>
<dbReference type="NCBIfam" id="TIGR03445">
    <property type="entry name" value="mycothiol_MshB"/>
    <property type="match status" value="1"/>
</dbReference>
<dbReference type="GO" id="GO:0035595">
    <property type="term" value="F:N-acetylglucosaminylinositol deacetylase activity"/>
    <property type="evidence" value="ECO:0007669"/>
    <property type="project" value="UniProtKB-EC"/>
</dbReference>
<evidence type="ECO:0000256" key="2">
    <source>
        <dbReference type="ARBA" id="ARBA00022801"/>
    </source>
</evidence>
<feature type="binding site" evidence="4">
    <location>
        <position position="18"/>
    </location>
    <ligand>
        <name>Zn(2+)</name>
        <dbReference type="ChEBI" id="CHEBI:29105"/>
    </ligand>
</feature>
<dbReference type="Gene3D" id="3.40.50.10320">
    <property type="entry name" value="LmbE-like"/>
    <property type="match status" value="1"/>
</dbReference>
<keyword evidence="6" id="KW-1185">Reference proteome</keyword>
<dbReference type="InterPro" id="IPR003737">
    <property type="entry name" value="GlcNAc_PI_deacetylase-related"/>
</dbReference>
<comment type="similarity">
    <text evidence="4">Belongs to the MshB deacetylase family.</text>
</comment>
<dbReference type="RefSeq" id="WP_025354554.1">
    <property type="nucleotide sequence ID" value="NZ_BAAABQ010000014.1"/>
</dbReference>
<dbReference type="InterPro" id="IPR024078">
    <property type="entry name" value="LmbE-like_dom_sf"/>
</dbReference>
<dbReference type="InterPro" id="IPR017810">
    <property type="entry name" value="Mycothiol_biosynthesis_MshB"/>
</dbReference>
<keyword evidence="2 4" id="KW-0378">Hydrolase</keyword>
<keyword evidence="1 4" id="KW-0479">Metal-binding</keyword>